<dbReference type="AlphaFoldDB" id="B9FVK0"/>
<feature type="region of interest" description="Disordered" evidence="1">
    <location>
        <begin position="1"/>
        <end position="30"/>
    </location>
</feature>
<feature type="compositionally biased region" description="Pro residues" evidence="1">
    <location>
        <begin position="1"/>
        <end position="13"/>
    </location>
</feature>
<name>B9FVK0_ORYSJ</name>
<dbReference type="Proteomes" id="UP000007752">
    <property type="component" value="Chromosome 7"/>
</dbReference>
<evidence type="ECO:0000256" key="1">
    <source>
        <dbReference type="SAM" id="MobiDB-lite"/>
    </source>
</evidence>
<sequence>MPTMPTPVSPPAPHSAMDSSSASCWSNPWTVPSSIQEEVHRLKPVAALSSSSKAAATAALPPKAAGIALDAPQNSALDGDHPLLQAVGTPRFGRGEAARPHVRPAGERKRHTASRSLSSYRHCRSSSSLVEEMAAFSSSALTS</sequence>
<proteinExistence type="predicted"/>
<reference evidence="2" key="2">
    <citation type="submission" date="2008-12" db="EMBL/GenBank/DDBJ databases">
        <title>Improved gene annotation of the rice (Oryza sativa) genomes.</title>
        <authorList>
            <person name="Wang J."/>
            <person name="Li R."/>
            <person name="Fan W."/>
            <person name="Huang Q."/>
            <person name="Zhang J."/>
            <person name="Zhou Y."/>
            <person name="Hu Y."/>
            <person name="Zi S."/>
            <person name="Li J."/>
            <person name="Ni P."/>
            <person name="Zheng H."/>
            <person name="Zhang Y."/>
            <person name="Zhao M."/>
            <person name="Hao Q."/>
            <person name="McDermott J."/>
            <person name="Samudrala R."/>
            <person name="Kristiansen K."/>
            <person name="Wong G.K.-S."/>
        </authorList>
    </citation>
    <scope>NUCLEOTIDE SEQUENCE</scope>
</reference>
<protein>
    <submittedName>
        <fullName evidence="2">Uncharacterized protein</fullName>
    </submittedName>
</protein>
<organism evidence="2">
    <name type="scientific">Oryza sativa subsp. japonica</name>
    <name type="common">Rice</name>
    <dbReference type="NCBI Taxonomy" id="39947"/>
    <lineage>
        <taxon>Eukaryota</taxon>
        <taxon>Viridiplantae</taxon>
        <taxon>Streptophyta</taxon>
        <taxon>Embryophyta</taxon>
        <taxon>Tracheophyta</taxon>
        <taxon>Spermatophyta</taxon>
        <taxon>Magnoliopsida</taxon>
        <taxon>Liliopsida</taxon>
        <taxon>Poales</taxon>
        <taxon>Poaceae</taxon>
        <taxon>BOP clade</taxon>
        <taxon>Oryzoideae</taxon>
        <taxon>Oryzeae</taxon>
        <taxon>Oryzinae</taxon>
        <taxon>Oryza</taxon>
        <taxon>Oryza sativa</taxon>
    </lineage>
</organism>
<feature type="compositionally biased region" description="Basic and acidic residues" evidence="1">
    <location>
        <begin position="93"/>
        <end position="107"/>
    </location>
</feature>
<reference evidence="2" key="1">
    <citation type="journal article" date="2005" name="PLoS Biol.">
        <title>The genomes of Oryza sativa: a history of duplications.</title>
        <authorList>
            <person name="Yu J."/>
            <person name="Wang J."/>
            <person name="Lin W."/>
            <person name="Li S."/>
            <person name="Li H."/>
            <person name="Zhou J."/>
            <person name="Ni P."/>
            <person name="Dong W."/>
            <person name="Hu S."/>
            <person name="Zeng C."/>
            <person name="Zhang J."/>
            <person name="Zhang Y."/>
            <person name="Li R."/>
            <person name="Xu Z."/>
            <person name="Li S."/>
            <person name="Li X."/>
            <person name="Zheng H."/>
            <person name="Cong L."/>
            <person name="Lin L."/>
            <person name="Yin J."/>
            <person name="Geng J."/>
            <person name="Li G."/>
            <person name="Shi J."/>
            <person name="Liu J."/>
            <person name="Lv H."/>
            <person name="Li J."/>
            <person name="Wang J."/>
            <person name="Deng Y."/>
            <person name="Ran L."/>
            <person name="Shi X."/>
            <person name="Wang X."/>
            <person name="Wu Q."/>
            <person name="Li C."/>
            <person name="Ren X."/>
            <person name="Wang J."/>
            <person name="Wang X."/>
            <person name="Li D."/>
            <person name="Liu D."/>
            <person name="Zhang X."/>
            <person name="Ji Z."/>
            <person name="Zhao W."/>
            <person name="Sun Y."/>
            <person name="Zhang Z."/>
            <person name="Bao J."/>
            <person name="Han Y."/>
            <person name="Dong L."/>
            <person name="Ji J."/>
            <person name="Chen P."/>
            <person name="Wu S."/>
            <person name="Liu J."/>
            <person name="Xiao Y."/>
            <person name="Bu D."/>
            <person name="Tan J."/>
            <person name="Yang L."/>
            <person name="Ye C."/>
            <person name="Zhang J."/>
            <person name="Xu J."/>
            <person name="Zhou Y."/>
            <person name="Yu Y."/>
            <person name="Zhang B."/>
            <person name="Zhuang S."/>
            <person name="Wei H."/>
            <person name="Liu B."/>
            <person name="Lei M."/>
            <person name="Yu H."/>
            <person name="Li Y."/>
            <person name="Xu H."/>
            <person name="Wei S."/>
            <person name="He X."/>
            <person name="Fang L."/>
            <person name="Zhang Z."/>
            <person name="Zhang Y."/>
            <person name="Huang X."/>
            <person name="Su Z."/>
            <person name="Tong W."/>
            <person name="Li J."/>
            <person name="Tong Z."/>
            <person name="Li S."/>
            <person name="Ye J."/>
            <person name="Wang L."/>
            <person name="Fang L."/>
            <person name="Lei T."/>
            <person name="Chen C."/>
            <person name="Chen H."/>
            <person name="Xu Z."/>
            <person name="Li H."/>
            <person name="Huang H."/>
            <person name="Zhang F."/>
            <person name="Xu H."/>
            <person name="Li N."/>
            <person name="Zhao C."/>
            <person name="Li S."/>
            <person name="Dong L."/>
            <person name="Huang Y."/>
            <person name="Li L."/>
            <person name="Xi Y."/>
            <person name="Qi Q."/>
            <person name="Li W."/>
            <person name="Zhang B."/>
            <person name="Hu W."/>
            <person name="Zhang Y."/>
            <person name="Tian X."/>
            <person name="Jiao Y."/>
            <person name="Liang X."/>
            <person name="Jin J."/>
            <person name="Gao L."/>
            <person name="Zheng W."/>
            <person name="Hao B."/>
            <person name="Liu S."/>
            <person name="Wang W."/>
            <person name="Yuan L."/>
            <person name="Cao M."/>
            <person name="McDermott J."/>
            <person name="Samudrala R."/>
            <person name="Wang J."/>
            <person name="Wong G.K."/>
            <person name="Yang H."/>
        </authorList>
    </citation>
    <scope>NUCLEOTIDE SEQUENCE [LARGE SCALE GENOMIC DNA]</scope>
</reference>
<evidence type="ECO:0000313" key="2">
    <source>
        <dbReference type="EMBL" id="EEE66587.1"/>
    </source>
</evidence>
<dbReference type="EMBL" id="CM000144">
    <property type="protein sequence ID" value="EEE66587.1"/>
    <property type="molecule type" value="Genomic_DNA"/>
</dbReference>
<accession>B9FVK0</accession>
<feature type="compositionally biased region" description="Low complexity" evidence="1">
    <location>
        <begin position="14"/>
        <end position="26"/>
    </location>
</feature>
<gene>
    <name evidence="2" type="ORF">OsJ_23137</name>
</gene>
<feature type="region of interest" description="Disordered" evidence="1">
    <location>
        <begin position="89"/>
        <end position="120"/>
    </location>
</feature>